<sequence length="58" mass="6729">MNGLSQLVDEITTAPPVPPNRAVRRQVEQARKREARRVRRWRARVEKAMGQYEKGITA</sequence>
<feature type="region of interest" description="Disordered" evidence="1">
    <location>
        <begin position="1"/>
        <end position="35"/>
    </location>
</feature>
<evidence type="ECO:0000256" key="1">
    <source>
        <dbReference type="SAM" id="MobiDB-lite"/>
    </source>
</evidence>
<proteinExistence type="predicted"/>
<organism evidence="2 3">
    <name type="scientific">Microbacterium resistens</name>
    <dbReference type="NCBI Taxonomy" id="156977"/>
    <lineage>
        <taxon>Bacteria</taxon>
        <taxon>Bacillati</taxon>
        <taxon>Actinomycetota</taxon>
        <taxon>Actinomycetes</taxon>
        <taxon>Micrococcales</taxon>
        <taxon>Microbacteriaceae</taxon>
        <taxon>Microbacterium</taxon>
    </lineage>
</organism>
<evidence type="ECO:0000313" key="2">
    <source>
        <dbReference type="EMBL" id="MDR6867874.1"/>
    </source>
</evidence>
<evidence type="ECO:0000313" key="3">
    <source>
        <dbReference type="Proteomes" id="UP001259347"/>
    </source>
</evidence>
<dbReference type="Proteomes" id="UP001259347">
    <property type="component" value="Unassembled WGS sequence"/>
</dbReference>
<protein>
    <submittedName>
        <fullName evidence="2">Uncharacterized protein</fullName>
    </submittedName>
</protein>
<comment type="caution">
    <text evidence="2">The sequence shown here is derived from an EMBL/GenBank/DDBJ whole genome shotgun (WGS) entry which is preliminary data.</text>
</comment>
<gene>
    <name evidence="2" type="ORF">J2Y69_002482</name>
</gene>
<dbReference type="EMBL" id="JAVDUM010000010">
    <property type="protein sequence ID" value="MDR6867874.1"/>
    <property type="molecule type" value="Genomic_DNA"/>
</dbReference>
<name>A0ABU1SE80_9MICO</name>
<keyword evidence="3" id="KW-1185">Reference proteome</keyword>
<reference evidence="2 3" key="1">
    <citation type="submission" date="2023-07" db="EMBL/GenBank/DDBJ databases">
        <title>Sorghum-associated microbial communities from plants grown in Nebraska, USA.</title>
        <authorList>
            <person name="Schachtman D."/>
        </authorList>
    </citation>
    <scope>NUCLEOTIDE SEQUENCE [LARGE SCALE GENOMIC DNA]</scope>
    <source>
        <strain evidence="2 3">2980</strain>
    </source>
</reference>
<dbReference type="RefSeq" id="WP_310021130.1">
    <property type="nucleotide sequence ID" value="NZ_JAVDUM010000010.1"/>
</dbReference>
<accession>A0ABU1SE80</accession>